<evidence type="ECO:0000256" key="1">
    <source>
        <dbReference type="SAM" id="Phobius"/>
    </source>
</evidence>
<evidence type="ECO:0008006" key="4">
    <source>
        <dbReference type="Google" id="ProtNLM"/>
    </source>
</evidence>
<evidence type="ECO:0000313" key="2">
    <source>
        <dbReference type="EMBL" id="GIP19058.1"/>
    </source>
</evidence>
<name>A0A920D0Z6_9BACL</name>
<dbReference type="RefSeq" id="WP_213519718.1">
    <property type="nucleotide sequence ID" value="NZ_BOSE01000012.1"/>
</dbReference>
<keyword evidence="3" id="KW-1185">Reference proteome</keyword>
<dbReference type="NCBIfam" id="TIGR02327">
    <property type="entry name" value="int_mem_ywzB"/>
    <property type="match status" value="1"/>
</dbReference>
<evidence type="ECO:0000313" key="3">
    <source>
        <dbReference type="Proteomes" id="UP000683139"/>
    </source>
</evidence>
<reference evidence="2" key="1">
    <citation type="submission" date="2021-03" db="EMBL/GenBank/DDBJ databases">
        <title>Antimicrobial resistance genes in bacteria isolated from Japanese honey, and their potential for conferring macrolide and lincosamide resistance in the American foulbrood pathogen Paenibacillus larvae.</title>
        <authorList>
            <person name="Okamoto M."/>
            <person name="Kumagai M."/>
            <person name="Kanamori H."/>
            <person name="Takamatsu D."/>
        </authorList>
    </citation>
    <scope>NUCLEOTIDE SEQUENCE</scope>
    <source>
        <strain evidence="2">J40TS1</strain>
    </source>
</reference>
<sequence length="76" mass="8607">MSLGIQGLFSIVVVLLSILFAWILLSEVKWDKFLKNPASPKARMLQIVIAVVIGYLLGSFILQYWGFSTMLQDFVE</sequence>
<dbReference type="AlphaFoldDB" id="A0A920D0Z6"/>
<feature type="transmembrane region" description="Helical" evidence="1">
    <location>
        <begin position="45"/>
        <end position="66"/>
    </location>
</feature>
<dbReference type="EMBL" id="BOSE01000012">
    <property type="protein sequence ID" value="GIP19058.1"/>
    <property type="molecule type" value="Genomic_DNA"/>
</dbReference>
<comment type="caution">
    <text evidence="2">The sequence shown here is derived from an EMBL/GenBank/DDBJ whole genome shotgun (WGS) entry which is preliminary data.</text>
</comment>
<dbReference type="InterPro" id="IPR009526">
    <property type="entry name" value="DUF1146"/>
</dbReference>
<gene>
    <name evidence="2" type="ORF">J40TS1_47000</name>
</gene>
<keyword evidence="1" id="KW-0812">Transmembrane</keyword>
<feature type="transmembrane region" description="Helical" evidence="1">
    <location>
        <begin position="6"/>
        <end position="25"/>
    </location>
</feature>
<proteinExistence type="predicted"/>
<keyword evidence="1" id="KW-0472">Membrane</keyword>
<dbReference type="Proteomes" id="UP000683139">
    <property type="component" value="Unassembled WGS sequence"/>
</dbReference>
<organism evidence="2 3">
    <name type="scientific">Paenibacillus montaniterrae</name>
    <dbReference type="NCBI Taxonomy" id="429341"/>
    <lineage>
        <taxon>Bacteria</taxon>
        <taxon>Bacillati</taxon>
        <taxon>Bacillota</taxon>
        <taxon>Bacilli</taxon>
        <taxon>Bacillales</taxon>
        <taxon>Paenibacillaceae</taxon>
        <taxon>Paenibacillus</taxon>
    </lineage>
</organism>
<protein>
    <recommendedName>
        <fullName evidence="4">DUF1146 domain-containing protein</fullName>
    </recommendedName>
</protein>
<dbReference type="Pfam" id="PF06612">
    <property type="entry name" value="DUF1146"/>
    <property type="match status" value="1"/>
</dbReference>
<accession>A0A920D0Z6</accession>
<keyword evidence="1" id="KW-1133">Transmembrane helix</keyword>